<feature type="domain" description="Metallo-beta-lactamase" evidence="2">
    <location>
        <begin position="63"/>
        <end position="259"/>
    </location>
</feature>
<dbReference type="EC" id="3.5.2.6" evidence="3"/>
<evidence type="ECO:0000256" key="1">
    <source>
        <dbReference type="ARBA" id="ARBA00005250"/>
    </source>
</evidence>
<evidence type="ECO:0000313" key="4">
    <source>
        <dbReference type="Proteomes" id="UP000002318"/>
    </source>
</evidence>
<feature type="binding site" evidence="5">
    <location>
        <position position="120"/>
    </location>
    <ligand>
        <name>Zn(2+)</name>
        <dbReference type="ChEBI" id="CHEBI:29105"/>
        <label>3</label>
    </ligand>
</feature>
<evidence type="ECO:0007829" key="5">
    <source>
        <dbReference type="PDB" id="6CQS"/>
    </source>
</evidence>
<dbReference type="InterPro" id="IPR001279">
    <property type="entry name" value="Metallo-B-lactamas"/>
</dbReference>
<sequence length="276" mass="31311">MNLFRNYYNPIRNVMLIIFFVLTDLSLIAQTQPEYPVIRLNDELEVREILPNAFVITHKFPWGGNSLVVLIGEKYAVFVDTPYTPEATENVLDWINKQYGNRQFIEINTGYHVDNLGGNDALLHRNIPIIGSDKTVSLLRERGEATRQLTMGWLEGPGNEKFLKRHETIPYVGPSQIFQLTEGYHFTVGDEPIEVFFPGETHAPDNIVVYFPERKILFGGCMLRVGNGTGNRADANMDTWKSSVERLRDFDCVAVIPGHGIRFDPGVIENTISVLP</sequence>
<feature type="binding site" evidence="5">
    <location>
        <position position="221"/>
    </location>
    <ligand>
        <name>Zn(2+)</name>
        <dbReference type="ChEBI" id="CHEBI:29105"/>
        <label>2</label>
    </ligand>
</feature>
<feature type="binding site" evidence="5">
    <location>
        <position position="124"/>
    </location>
    <ligand>
        <name>Zn(2+)</name>
        <dbReference type="ChEBI" id="CHEBI:29105"/>
        <label>3</label>
    </ligand>
</feature>
<feature type="binding site" evidence="5">
    <location>
        <position position="202"/>
    </location>
    <ligand>
        <name>Zn(2+)</name>
        <dbReference type="ChEBI" id="CHEBI:29105"/>
        <label>1</label>
    </ligand>
</feature>
<dbReference type="Pfam" id="PF00753">
    <property type="entry name" value="Lactamase_B"/>
    <property type="match status" value="1"/>
</dbReference>
<dbReference type="PDB" id="6CQS">
    <property type="method" value="X-ray"/>
    <property type="resolution" value="1.70 A"/>
    <property type="chains" value="A=32-276"/>
</dbReference>
<reference evidence="3 4" key="1">
    <citation type="journal article" date="2010" name="Stand. Genomic Sci.">
        <title>Complete genome sequence of Spirochaeta smaragdinae type strain (SEBR 4228).</title>
        <authorList>
            <person name="Mavromatis K."/>
            <person name="Yasawong M."/>
            <person name="Chertkov O."/>
            <person name="Lapidus A."/>
            <person name="Lucas S."/>
            <person name="Nolan M."/>
            <person name="Del Rio T.G."/>
            <person name="Tice H."/>
            <person name="Cheng J.F."/>
            <person name="Pitluck S."/>
            <person name="Liolios K."/>
            <person name="Ivanova N."/>
            <person name="Tapia R."/>
            <person name="Han C."/>
            <person name="Bruce D."/>
            <person name="Goodwin L."/>
            <person name="Pati A."/>
            <person name="Chen A."/>
            <person name="Palaniappan K."/>
            <person name="Land M."/>
            <person name="Hauser L."/>
            <person name="Chang Y.J."/>
            <person name="Jeffries C.D."/>
            <person name="Detter J.C."/>
            <person name="Rohde M."/>
            <person name="Brambilla E."/>
            <person name="Spring S."/>
            <person name="Goker M."/>
            <person name="Sikorski J."/>
            <person name="Woyke T."/>
            <person name="Bristow J."/>
            <person name="Eisen J.A."/>
            <person name="Markowitz V."/>
            <person name="Hugenholtz P."/>
            <person name="Klenk H.P."/>
            <person name="Kyrpides N.C."/>
        </authorList>
    </citation>
    <scope>NUCLEOTIDE SEQUENCE [LARGE SCALE GENOMIC DNA]</scope>
    <source>
        <strain evidence="4">DSM 11293 / JCM 15392 / SEBR 4228</strain>
    </source>
</reference>
<dbReference type="PANTHER" id="PTHR42951">
    <property type="entry name" value="METALLO-BETA-LACTAMASE DOMAIN-CONTAINING"/>
    <property type="match status" value="1"/>
</dbReference>
<dbReference type="InterPro" id="IPR050855">
    <property type="entry name" value="NDM-1-like"/>
</dbReference>
<dbReference type="AlphaFoldDB" id="E1R245"/>
<keyword evidence="4" id="KW-1185">Reference proteome</keyword>
<dbReference type="eggNOG" id="COG0491">
    <property type="taxonomic scope" value="Bacteria"/>
</dbReference>
<dbReference type="STRING" id="573413.Spirs_2827"/>
<organism evidence="3 4">
    <name type="scientific">Sediminispirochaeta smaragdinae (strain DSM 11293 / JCM 15392 / SEBR 4228)</name>
    <name type="common">Spirochaeta smaragdinae</name>
    <dbReference type="NCBI Taxonomy" id="573413"/>
    <lineage>
        <taxon>Bacteria</taxon>
        <taxon>Pseudomonadati</taxon>
        <taxon>Spirochaetota</taxon>
        <taxon>Spirochaetia</taxon>
        <taxon>Spirochaetales</taxon>
        <taxon>Spirochaetaceae</taxon>
        <taxon>Sediminispirochaeta</taxon>
    </lineage>
</organism>
<dbReference type="OrthoDB" id="9769598at2"/>
<keyword evidence="3" id="KW-0378">Hydrolase</keyword>
<keyword evidence="5" id="KW-0479">Metal-binding</keyword>
<dbReference type="CDD" id="cd16286">
    <property type="entry name" value="SPM-1-like_MBL-B1-B2-like"/>
    <property type="match status" value="1"/>
</dbReference>
<dbReference type="PANTHER" id="PTHR42951:SF4">
    <property type="entry name" value="ACYL-COENZYME A THIOESTERASE MBLAC2"/>
    <property type="match status" value="1"/>
</dbReference>
<keyword evidence="5" id="KW-0002">3D-structure</keyword>
<dbReference type="RefSeq" id="WP_013255389.1">
    <property type="nucleotide sequence ID" value="NC_014364.1"/>
</dbReference>
<accession>E1R245</accession>
<feature type="binding site" evidence="5">
    <location>
        <position position="114"/>
    </location>
    <ligand>
        <name>Zn(2+)</name>
        <dbReference type="ChEBI" id="CHEBI:29105"/>
        <label>1</label>
    </ligand>
</feature>
<dbReference type="SUPFAM" id="SSF56281">
    <property type="entry name" value="Metallo-hydrolase/oxidoreductase"/>
    <property type="match status" value="1"/>
</dbReference>
<feature type="binding site" evidence="5">
    <location>
        <position position="259"/>
    </location>
    <ligand>
        <name>Zn(2+)</name>
        <dbReference type="ChEBI" id="CHEBI:29105"/>
        <label>2</label>
    </ligand>
</feature>
<dbReference type="Proteomes" id="UP000002318">
    <property type="component" value="Chromosome"/>
</dbReference>
<dbReference type="HOGENOM" id="CLU_068048_0_0_12"/>
<feature type="binding site" evidence="5">
    <location>
        <position position="112"/>
    </location>
    <ligand>
        <name>Zn(2+)</name>
        <dbReference type="ChEBI" id="CHEBI:29105"/>
        <label>1</label>
    </ligand>
</feature>
<dbReference type="GO" id="GO:0008800">
    <property type="term" value="F:beta-lactamase activity"/>
    <property type="evidence" value="ECO:0007669"/>
    <property type="project" value="UniProtKB-EC"/>
</dbReference>
<gene>
    <name evidence="3" type="ordered locus">Spirs_2827</name>
</gene>
<dbReference type="SMART" id="SM00849">
    <property type="entry name" value="Lactamase_B"/>
    <property type="match status" value="1"/>
</dbReference>
<name>E1R245_SEDSS</name>
<evidence type="ECO:0000259" key="2">
    <source>
        <dbReference type="SMART" id="SM00849"/>
    </source>
</evidence>
<keyword evidence="5" id="KW-0862">Zinc</keyword>
<protein>
    <submittedName>
        <fullName evidence="3">Beta-lactamase</fullName>
        <ecNumber evidence="3">3.5.2.6</ecNumber>
    </submittedName>
</protein>
<dbReference type="EMBL" id="CP002116">
    <property type="protein sequence ID" value="ADK81930.1"/>
    <property type="molecule type" value="Genomic_DNA"/>
</dbReference>
<comment type="similarity">
    <text evidence="1">Belongs to the metallo-beta-lactamase superfamily. Class-B beta-lactamase family.</text>
</comment>
<dbReference type="GO" id="GO:0046872">
    <property type="term" value="F:metal ion binding"/>
    <property type="evidence" value="ECO:0007669"/>
    <property type="project" value="UniProtKB-KW"/>
</dbReference>
<dbReference type="GO" id="GO:0017001">
    <property type="term" value="P:antibiotic catabolic process"/>
    <property type="evidence" value="ECO:0007669"/>
    <property type="project" value="UniProtKB-ARBA"/>
</dbReference>
<reference evidence="5" key="2">
    <citation type="journal article" date="2018" name="Biochemistry">
        <title>A Noncanonical Metal Center Drives the Activity of the Sediminispirochaeta smaragdinae Metallo-beta-lactamase SPS-1.</title>
        <authorList>
            <person name="Cheng Z."/>
            <person name="VanPelt J."/>
            <person name="Bergstrom A."/>
            <person name="Bethel C."/>
            <person name="Katko A."/>
            <person name="Miller C."/>
            <person name="Mason K."/>
            <person name="Cumming E."/>
            <person name="Zhang H."/>
            <person name="Kimble R.L."/>
            <person name="Fullington S."/>
            <person name="Bretz S.L."/>
            <person name="Nix J.C."/>
            <person name="Bonomo R.A."/>
            <person name="Tierney D.L."/>
            <person name="Page R.C."/>
            <person name="Crowder M.W."/>
        </authorList>
    </citation>
    <scope>X-RAY CRYSTALLOGRAPHY (1.70 ANGSTROMS) OF 32-276 IN COMPLEX WITH ZN(2+)</scope>
</reference>
<proteinExistence type="evidence at protein level"/>
<dbReference type="KEGG" id="ssm:Spirs_2827"/>
<dbReference type="Gene3D" id="3.60.15.10">
    <property type="entry name" value="Ribonuclease Z/Hydroxyacylglutathione hydrolase-like"/>
    <property type="match status" value="1"/>
</dbReference>
<dbReference type="InterPro" id="IPR036866">
    <property type="entry name" value="RibonucZ/Hydroxyglut_hydro"/>
</dbReference>
<dbReference type="CARD" id="ARO:3006997">
    <property type="molecule name" value="SPS-1"/>
    <property type="mechanism identifier" value="ARO:0001004"/>
    <property type="mechanism name" value="antibiotic inactivation"/>
</dbReference>
<evidence type="ECO:0000313" key="3">
    <source>
        <dbReference type="EMBL" id="ADK81930.1"/>
    </source>
</evidence>
<dbReference type="SMR" id="E1R245"/>
<feature type="binding site" evidence="5">
    <location>
        <position position="114"/>
    </location>
    <ligand>
        <name>Zn(2+)</name>
        <dbReference type="ChEBI" id="CHEBI:29105"/>
        <label>2</label>
    </ligand>
</feature>
<dbReference type="PDBsum" id="6CQS"/>